<evidence type="ECO:0000256" key="5">
    <source>
        <dbReference type="ARBA" id="ARBA00023136"/>
    </source>
</evidence>
<keyword evidence="3 6" id="KW-0812">Transmembrane</keyword>
<evidence type="ECO:0008006" key="9">
    <source>
        <dbReference type="Google" id="ProtNLM"/>
    </source>
</evidence>
<evidence type="ECO:0000256" key="6">
    <source>
        <dbReference type="SAM" id="Phobius"/>
    </source>
</evidence>
<name>A0A507R3F4_MONPU</name>
<keyword evidence="4 6" id="KW-1133">Transmembrane helix</keyword>
<evidence type="ECO:0000256" key="4">
    <source>
        <dbReference type="ARBA" id="ARBA00022989"/>
    </source>
</evidence>
<dbReference type="EMBL" id="VIFY01000020">
    <property type="protein sequence ID" value="TQB75401.1"/>
    <property type="molecule type" value="Genomic_DNA"/>
</dbReference>
<dbReference type="GO" id="GO:0015205">
    <property type="term" value="F:nucleobase transmembrane transporter activity"/>
    <property type="evidence" value="ECO:0007669"/>
    <property type="project" value="TreeGrafter"/>
</dbReference>
<dbReference type="InterPro" id="IPR045225">
    <property type="entry name" value="Uracil/uridine/allantoin_perm"/>
</dbReference>
<evidence type="ECO:0000256" key="3">
    <source>
        <dbReference type="ARBA" id="ARBA00022692"/>
    </source>
</evidence>
<protein>
    <recommendedName>
        <fullName evidence="9">Allantoin permease</fullName>
    </recommendedName>
</protein>
<feature type="transmembrane region" description="Helical" evidence="6">
    <location>
        <begin position="403"/>
        <end position="422"/>
    </location>
</feature>
<keyword evidence="8" id="KW-1185">Reference proteome</keyword>
<evidence type="ECO:0000313" key="8">
    <source>
        <dbReference type="Proteomes" id="UP000319663"/>
    </source>
</evidence>
<accession>A0A507R3F4</accession>
<feature type="transmembrane region" description="Helical" evidence="6">
    <location>
        <begin position="57"/>
        <end position="80"/>
    </location>
</feature>
<feature type="transmembrane region" description="Helical" evidence="6">
    <location>
        <begin position="434"/>
        <end position="455"/>
    </location>
</feature>
<feature type="transmembrane region" description="Helical" evidence="6">
    <location>
        <begin position="282"/>
        <end position="300"/>
    </location>
</feature>
<evidence type="ECO:0000256" key="2">
    <source>
        <dbReference type="ARBA" id="ARBA00008974"/>
    </source>
</evidence>
<feature type="transmembrane region" description="Helical" evidence="6">
    <location>
        <begin position="86"/>
        <end position="104"/>
    </location>
</feature>
<proteinExistence type="inferred from homology"/>
<dbReference type="Gene3D" id="1.10.4160.10">
    <property type="entry name" value="Hydantoin permease"/>
    <property type="match status" value="2"/>
</dbReference>
<dbReference type="Proteomes" id="UP000319663">
    <property type="component" value="Unassembled WGS sequence"/>
</dbReference>
<dbReference type="InterPro" id="IPR001248">
    <property type="entry name" value="Pur-cyt_permease"/>
</dbReference>
<gene>
    <name evidence="7" type="ORF">MPDQ_003090</name>
</gene>
<sequence>MMIKSRVKNWGSEWAQQFKEDLQVQKSSHEVIEGRIWSNQDLDPTPPEKRNWTWMNYGLYFIGCGFNSWTGGSSVIGVGLGWKTAIAIMFVTQAISGLCCVLIGKPAARYHIGFPAMSRTVYGMYGSYYQVIVRAILAAVWYATQMYAGASYLEICFKAIFGHHFTDIPNQSKGKLALEDSLDSKKMSTSQTAWMVIYAMTSTISNGAAYIESFSDMARWSKTPHGYMLPTFAVQTVFNPLSAVFGILGTSALQVKTGQIIWKPWDIMSYILEQDFSSGTRFGIFLLALLWIGTTVCQNFSSNLIPFGSDVSMLWPRHITMTRGFIVVHLLAWCICPWKIYASATTFLDFMGAYGIFMGPAVSIMICEYFLVCRGNIFIPSIYIGNSSNPNYWYTRGWNIQAYVAYIVSVGLCFVGFVNRVGADVPDAGVKLGYLGWFLTFPTGFIVYYFVTLVWPHQNAKNVKGLRFEQNAIEADALDGVGMGSEEDGSGGGFNTKDQIVVKSGIQVEE</sequence>
<organism evidence="7 8">
    <name type="scientific">Monascus purpureus</name>
    <name type="common">Red mold</name>
    <name type="synonym">Monascus anka</name>
    <dbReference type="NCBI Taxonomy" id="5098"/>
    <lineage>
        <taxon>Eukaryota</taxon>
        <taxon>Fungi</taxon>
        <taxon>Dikarya</taxon>
        <taxon>Ascomycota</taxon>
        <taxon>Pezizomycotina</taxon>
        <taxon>Eurotiomycetes</taxon>
        <taxon>Eurotiomycetidae</taxon>
        <taxon>Eurotiales</taxon>
        <taxon>Aspergillaceae</taxon>
        <taxon>Monascus</taxon>
    </lineage>
</organism>
<evidence type="ECO:0000256" key="1">
    <source>
        <dbReference type="ARBA" id="ARBA00004141"/>
    </source>
</evidence>
<dbReference type="PANTHER" id="PTHR30618">
    <property type="entry name" value="NCS1 FAMILY PURINE/PYRIMIDINE TRANSPORTER"/>
    <property type="match status" value="1"/>
</dbReference>
<comment type="caution">
    <text evidence="7">The sequence shown here is derived from an EMBL/GenBank/DDBJ whole genome shotgun (WGS) entry which is preliminary data.</text>
</comment>
<keyword evidence="5 6" id="KW-0472">Membrane</keyword>
<dbReference type="GO" id="GO:0005886">
    <property type="term" value="C:plasma membrane"/>
    <property type="evidence" value="ECO:0007669"/>
    <property type="project" value="TreeGrafter"/>
</dbReference>
<feature type="transmembrane region" description="Helical" evidence="6">
    <location>
        <begin position="125"/>
        <end position="144"/>
    </location>
</feature>
<feature type="transmembrane region" description="Helical" evidence="6">
    <location>
        <begin position="232"/>
        <end position="255"/>
    </location>
</feature>
<feature type="transmembrane region" description="Helical" evidence="6">
    <location>
        <begin position="321"/>
        <end position="341"/>
    </location>
</feature>
<comment type="subcellular location">
    <subcellularLocation>
        <location evidence="1">Membrane</location>
        <topology evidence="1">Multi-pass membrane protein</topology>
    </subcellularLocation>
</comment>
<reference evidence="7 8" key="1">
    <citation type="submission" date="2019-06" db="EMBL/GenBank/DDBJ databases">
        <title>Wine fermentation using esterase from Monascus purpureus.</title>
        <authorList>
            <person name="Geng C."/>
            <person name="Zhang Y."/>
        </authorList>
    </citation>
    <scope>NUCLEOTIDE SEQUENCE [LARGE SCALE GENOMIC DNA]</scope>
    <source>
        <strain evidence="7">HQ1</strain>
    </source>
</reference>
<dbReference type="AlphaFoldDB" id="A0A507R3F4"/>
<evidence type="ECO:0000313" key="7">
    <source>
        <dbReference type="EMBL" id="TQB75401.1"/>
    </source>
</evidence>
<comment type="similarity">
    <text evidence="2">Belongs to the purine-cytosine permease (2.A.39) family.</text>
</comment>
<dbReference type="PANTHER" id="PTHR30618:SF0">
    <property type="entry name" value="PURINE-URACIL PERMEASE NCS1"/>
    <property type="match status" value="1"/>
</dbReference>
<feature type="transmembrane region" description="Helical" evidence="6">
    <location>
        <begin position="192"/>
        <end position="211"/>
    </location>
</feature>
<feature type="transmembrane region" description="Helical" evidence="6">
    <location>
        <begin position="353"/>
        <end position="372"/>
    </location>
</feature>
<dbReference type="Pfam" id="PF02133">
    <property type="entry name" value="Transp_cyt_pur"/>
    <property type="match status" value="2"/>
</dbReference>